<organism evidence="2 3">
    <name type="scientific">Campylobacter avium LMG 24591</name>
    <dbReference type="NCBI Taxonomy" id="522484"/>
    <lineage>
        <taxon>Bacteria</taxon>
        <taxon>Pseudomonadati</taxon>
        <taxon>Campylobacterota</taxon>
        <taxon>Epsilonproteobacteria</taxon>
        <taxon>Campylobacterales</taxon>
        <taxon>Campylobacteraceae</taxon>
        <taxon>Campylobacter</taxon>
    </lineage>
</organism>
<keyword evidence="3" id="KW-1185">Reference proteome</keyword>
<sequence length="80" mass="8903">MQVETPTPSTHQLNGLELTDDNLFGANALSATDKDIIPQIQNNISESAITRMKQRIENLMQGKGFKGSTKQKSTDKKQDR</sequence>
<name>A0A222MYS5_9BACT</name>
<feature type="region of interest" description="Disordered" evidence="1">
    <location>
        <begin position="59"/>
        <end position="80"/>
    </location>
</feature>
<dbReference type="AlphaFoldDB" id="A0A222MYS5"/>
<evidence type="ECO:0000256" key="1">
    <source>
        <dbReference type="SAM" id="MobiDB-lite"/>
    </source>
</evidence>
<protein>
    <submittedName>
        <fullName evidence="2">Uncharacterized protein</fullName>
    </submittedName>
</protein>
<reference evidence="2 3" key="1">
    <citation type="submission" date="2017-07" db="EMBL/GenBank/DDBJ databases">
        <title>Analysis of two Campylobacter avium genomes and identification of a novel hippuricase gene.</title>
        <authorList>
            <person name="Miller W.G."/>
            <person name="Chapman M.H."/>
            <person name="Yee E."/>
            <person name="Revez J."/>
            <person name="Bono J.L."/>
            <person name="Rossi M."/>
        </authorList>
    </citation>
    <scope>NUCLEOTIDE SEQUENCE [LARGE SCALE GENOMIC DNA]</scope>
    <source>
        <strain evidence="2 3">LMG 24591</strain>
    </source>
</reference>
<dbReference type="Proteomes" id="UP000201169">
    <property type="component" value="Chromosome"/>
</dbReference>
<evidence type="ECO:0000313" key="2">
    <source>
        <dbReference type="EMBL" id="ASQ30746.1"/>
    </source>
</evidence>
<dbReference type="EMBL" id="CP022347">
    <property type="protein sequence ID" value="ASQ30746.1"/>
    <property type="molecule type" value="Genomic_DNA"/>
</dbReference>
<gene>
    <name evidence="2" type="ORF">CAV_1113</name>
</gene>
<dbReference type="KEGG" id="cavi:CAV_1113"/>
<dbReference type="RefSeq" id="WP_245807391.1">
    <property type="nucleotide sequence ID" value="NZ_CP022347.1"/>
</dbReference>
<accession>A0A222MYS5</accession>
<proteinExistence type="predicted"/>
<evidence type="ECO:0000313" key="3">
    <source>
        <dbReference type="Proteomes" id="UP000201169"/>
    </source>
</evidence>